<sequence>MLVQRDTVEPQEFIRLLEEFFASAARQPELAERMSFARTTVALHLTDAPDGTGCTLHLAGTPIDATSGIDSGAEIHLYAPTALWLDLLADRLPLPIAVAQGKVDYSGPVRKFLRVAPILKGFDFDVWRGNVGHAARAEVPNPGLAAAAGTATSNGASAQSRAPAAGL</sequence>
<feature type="compositionally biased region" description="Low complexity" evidence="1">
    <location>
        <begin position="148"/>
        <end position="158"/>
    </location>
</feature>
<comment type="caution">
    <text evidence="2">The sequence shown here is derived from an EMBL/GenBank/DDBJ whole genome shotgun (WGS) entry which is preliminary data.</text>
</comment>
<dbReference type="Gene3D" id="3.30.1050.10">
    <property type="entry name" value="SCP2 sterol-binding domain"/>
    <property type="match status" value="1"/>
</dbReference>
<evidence type="ECO:0000256" key="1">
    <source>
        <dbReference type="SAM" id="MobiDB-lite"/>
    </source>
</evidence>
<dbReference type="AlphaFoldDB" id="H0E5P1"/>
<keyword evidence="3" id="KW-1185">Reference proteome</keyword>
<dbReference type="SUPFAM" id="SSF55718">
    <property type="entry name" value="SCP-like"/>
    <property type="match status" value="1"/>
</dbReference>
<gene>
    <name evidence="2" type="ORF">PAI11_21380</name>
</gene>
<evidence type="ECO:0000313" key="2">
    <source>
        <dbReference type="EMBL" id="EHN11004.1"/>
    </source>
</evidence>
<dbReference type="InterPro" id="IPR036527">
    <property type="entry name" value="SCP2_sterol-bd_dom_sf"/>
</dbReference>
<accession>H0E5P1</accession>
<dbReference type="Proteomes" id="UP000005143">
    <property type="component" value="Unassembled WGS sequence"/>
</dbReference>
<organism evidence="2 3">
    <name type="scientific">Patulibacter medicamentivorans</name>
    <dbReference type="NCBI Taxonomy" id="1097667"/>
    <lineage>
        <taxon>Bacteria</taxon>
        <taxon>Bacillati</taxon>
        <taxon>Actinomycetota</taxon>
        <taxon>Thermoleophilia</taxon>
        <taxon>Solirubrobacterales</taxon>
        <taxon>Patulibacteraceae</taxon>
        <taxon>Patulibacter</taxon>
    </lineage>
</organism>
<reference evidence="2 3" key="1">
    <citation type="journal article" date="2013" name="Biodegradation">
        <title>Quantitative proteomic analysis of ibuprofen-degrading Patulibacter sp. strain I11.</title>
        <authorList>
            <person name="Almeida B."/>
            <person name="Kjeldal H."/>
            <person name="Lolas I."/>
            <person name="Knudsen A.D."/>
            <person name="Carvalho G."/>
            <person name="Nielsen K.L."/>
            <person name="Barreto Crespo M.T."/>
            <person name="Stensballe A."/>
            <person name="Nielsen J.L."/>
        </authorList>
    </citation>
    <scope>NUCLEOTIDE SEQUENCE [LARGE SCALE GENOMIC DNA]</scope>
    <source>
        <strain evidence="2 3">I11</strain>
    </source>
</reference>
<name>H0E5P1_9ACTN</name>
<protein>
    <submittedName>
        <fullName evidence="2">Uncharacterized protein</fullName>
    </submittedName>
</protein>
<evidence type="ECO:0000313" key="3">
    <source>
        <dbReference type="Proteomes" id="UP000005143"/>
    </source>
</evidence>
<dbReference type="RefSeq" id="WP_007574715.1">
    <property type="nucleotide sequence ID" value="NZ_AGUD01000192.1"/>
</dbReference>
<dbReference type="OrthoDB" id="5244295at2"/>
<dbReference type="EMBL" id="AGUD01000192">
    <property type="protein sequence ID" value="EHN11004.1"/>
    <property type="molecule type" value="Genomic_DNA"/>
</dbReference>
<feature type="region of interest" description="Disordered" evidence="1">
    <location>
        <begin position="148"/>
        <end position="167"/>
    </location>
</feature>
<proteinExistence type="predicted"/>